<dbReference type="GO" id="GO:0051301">
    <property type="term" value="P:cell division"/>
    <property type="evidence" value="ECO:0007669"/>
    <property type="project" value="UniProtKB-KW"/>
</dbReference>
<keyword evidence="2" id="KW-0498">Mitosis</keyword>
<accession>A0A1I8JCW4</accession>
<evidence type="ECO:0000256" key="5">
    <source>
        <dbReference type="RuleBase" id="RU000383"/>
    </source>
</evidence>
<evidence type="ECO:0000256" key="6">
    <source>
        <dbReference type="SAM" id="MobiDB-lite"/>
    </source>
</evidence>
<evidence type="ECO:0000256" key="4">
    <source>
        <dbReference type="ARBA" id="ARBA00023306"/>
    </source>
</evidence>
<evidence type="ECO:0000313" key="10">
    <source>
        <dbReference type="WBParaSite" id="maker-uti_cns_0047124-snap-gene-0.5-mRNA-1"/>
    </source>
</evidence>
<keyword evidence="3 5" id="KW-0195">Cyclin</keyword>
<proteinExistence type="inferred from homology"/>
<dbReference type="FunFam" id="1.10.472.10:FF:000001">
    <property type="entry name" value="G2/mitotic-specific cyclin"/>
    <property type="match status" value="1"/>
</dbReference>
<dbReference type="AlphaFoldDB" id="A0A1I8JCW4"/>
<feature type="domain" description="Cyclin-like" evidence="7">
    <location>
        <begin position="156"/>
        <end position="240"/>
    </location>
</feature>
<evidence type="ECO:0000259" key="7">
    <source>
        <dbReference type="SMART" id="SM00385"/>
    </source>
</evidence>
<dbReference type="InterPro" id="IPR036915">
    <property type="entry name" value="Cyclin-like_sf"/>
</dbReference>
<name>A0A1I8JCW4_9PLAT</name>
<dbReference type="InterPro" id="IPR039361">
    <property type="entry name" value="Cyclin"/>
</dbReference>
<dbReference type="InterPro" id="IPR006671">
    <property type="entry name" value="Cyclin_N"/>
</dbReference>
<feature type="region of interest" description="Disordered" evidence="6">
    <location>
        <begin position="468"/>
        <end position="527"/>
    </location>
</feature>
<organism evidence="9 10">
    <name type="scientific">Macrostomum lignano</name>
    <dbReference type="NCBI Taxonomy" id="282301"/>
    <lineage>
        <taxon>Eukaryota</taxon>
        <taxon>Metazoa</taxon>
        <taxon>Spiralia</taxon>
        <taxon>Lophotrochozoa</taxon>
        <taxon>Platyhelminthes</taxon>
        <taxon>Rhabditophora</taxon>
        <taxon>Macrostomorpha</taxon>
        <taxon>Macrostomida</taxon>
        <taxon>Macrostomidae</taxon>
        <taxon>Macrostomum</taxon>
    </lineage>
</organism>
<feature type="region of interest" description="Disordered" evidence="6">
    <location>
        <begin position="427"/>
        <end position="448"/>
    </location>
</feature>
<keyword evidence="4" id="KW-0131">Cell cycle</keyword>
<dbReference type="Gene3D" id="1.10.472.10">
    <property type="entry name" value="Cyclin-like"/>
    <property type="match status" value="2"/>
</dbReference>
<dbReference type="InterPro" id="IPR004367">
    <property type="entry name" value="Cyclin_C-dom"/>
</dbReference>
<feature type="compositionally biased region" description="Polar residues" evidence="6">
    <location>
        <begin position="468"/>
        <end position="480"/>
    </location>
</feature>
<dbReference type="SMART" id="SM01332">
    <property type="entry name" value="Cyclin_C"/>
    <property type="match status" value="1"/>
</dbReference>
<dbReference type="Pfam" id="PF00134">
    <property type="entry name" value="Cyclin_N"/>
    <property type="match status" value="1"/>
</dbReference>
<feature type="compositionally biased region" description="Basic and acidic residues" evidence="6">
    <location>
        <begin position="491"/>
        <end position="502"/>
    </location>
</feature>
<keyword evidence="9" id="KW-1185">Reference proteome</keyword>
<dbReference type="Proteomes" id="UP000095280">
    <property type="component" value="Unplaced"/>
</dbReference>
<evidence type="ECO:0000259" key="8">
    <source>
        <dbReference type="SMART" id="SM01332"/>
    </source>
</evidence>
<dbReference type="WBParaSite" id="maker-uti_cns_0047124-snap-gene-0.5-mRNA-1">
    <property type="protein sequence ID" value="maker-uti_cns_0047124-snap-gene-0.5-mRNA-1"/>
    <property type="gene ID" value="maker-uti_cns_0047124-snap-gene-0.5"/>
</dbReference>
<reference evidence="10" key="1">
    <citation type="submission" date="2016-11" db="UniProtKB">
        <authorList>
            <consortium name="WormBaseParasite"/>
        </authorList>
    </citation>
    <scope>IDENTIFICATION</scope>
</reference>
<evidence type="ECO:0000256" key="3">
    <source>
        <dbReference type="ARBA" id="ARBA00023127"/>
    </source>
</evidence>
<evidence type="ECO:0000256" key="2">
    <source>
        <dbReference type="ARBA" id="ARBA00022776"/>
    </source>
</evidence>
<comment type="similarity">
    <text evidence="5">Belongs to the cyclin family.</text>
</comment>
<keyword evidence="1" id="KW-0132">Cell division</keyword>
<feature type="domain" description="Cyclin C-terminal" evidence="8">
    <location>
        <begin position="249"/>
        <end position="375"/>
    </location>
</feature>
<evidence type="ECO:0000256" key="1">
    <source>
        <dbReference type="ARBA" id="ARBA00022618"/>
    </source>
</evidence>
<dbReference type="SMART" id="SM00385">
    <property type="entry name" value="CYCLIN"/>
    <property type="match status" value="2"/>
</dbReference>
<evidence type="ECO:0000313" key="9">
    <source>
        <dbReference type="Proteomes" id="UP000095280"/>
    </source>
</evidence>
<feature type="domain" description="Cyclin-like" evidence="7">
    <location>
        <begin position="253"/>
        <end position="342"/>
    </location>
</feature>
<dbReference type="InterPro" id="IPR013763">
    <property type="entry name" value="Cyclin-like_dom"/>
</dbReference>
<feature type="compositionally biased region" description="Polar residues" evidence="6">
    <location>
        <begin position="11"/>
        <end position="22"/>
    </location>
</feature>
<dbReference type="SUPFAM" id="SSF47954">
    <property type="entry name" value="Cyclin-like"/>
    <property type="match status" value="2"/>
</dbReference>
<dbReference type="PANTHER" id="PTHR10177">
    <property type="entry name" value="CYCLINS"/>
    <property type="match status" value="1"/>
</dbReference>
<sequence>MRTTRFKVRNENASQLVPQQKQHGAIAGRPAAAKRNPLAEIRPRPLQQQKSKEEPGRDACELQGMEIDEEQPQQLSMAIEQPETDFHAPLLAQLPKIVDVDTADESRLDAQMVSCYVKEIFSYLQSLEGTQRVRRDYLCQPVKLEITPRMHRILFDWLVHHRFGLLPETLYLALHIIDYYMTQEGQSVGKDNYQLLGVSALFLAAKVEEIYPPYIQDLVNLTENTCQDSQIRKMERRLLAGLDFFFGYPQPILFLRRYSRVSGATAEVHDCAKFIAELARCTYDSAHLPPSLLAAAAFCLAVELLAGYGRICAQPQSWLPELEVFSGYLKADLLPALRLLAKAVLGAYSDKNRFTAVRKKYESRSFQSVSLYPEFDPASPLHQPSADHVVMAANKSTESRYSATLRKGPFFERPKRLKRLLWRVLPSQQPQPSRCPPTIGRSSLKSSEVQAENRQLKAEVLRLEAISATSSSESDTTVARSQAVLFQSRPATERQKKADQVKARRIASAAENEGQTSGNWNSRKRHR</sequence>
<protein>
    <submittedName>
        <fullName evidence="10">Cyclin N-terminal domain-containing protein</fullName>
    </submittedName>
</protein>
<dbReference type="Pfam" id="PF02984">
    <property type="entry name" value="Cyclin_C"/>
    <property type="match status" value="1"/>
</dbReference>
<feature type="region of interest" description="Disordered" evidence="6">
    <location>
        <begin position="1"/>
        <end position="58"/>
    </location>
</feature>